<dbReference type="Proteomes" id="UP000294616">
    <property type="component" value="Unassembled WGS sequence"/>
</dbReference>
<comment type="caution">
    <text evidence="4">The sequence shown here is derived from an EMBL/GenBank/DDBJ whole genome shotgun (WGS) entry which is preliminary data.</text>
</comment>
<reference evidence="4 5" key="1">
    <citation type="submission" date="2019-03" db="EMBL/GenBank/DDBJ databases">
        <title>Genomic Encyclopedia of Archaeal and Bacterial Type Strains, Phase II (KMG-II): from individual species to whole genera.</title>
        <authorList>
            <person name="Goeker M."/>
        </authorList>
    </citation>
    <scope>NUCLEOTIDE SEQUENCE [LARGE SCALE GENOMIC DNA]</scope>
    <source>
        <strain evidence="4 5">DSM 22554</strain>
    </source>
</reference>
<dbReference type="InterPro" id="IPR029063">
    <property type="entry name" value="SAM-dependent_MTases_sf"/>
</dbReference>
<dbReference type="SUPFAM" id="SSF53335">
    <property type="entry name" value="S-adenosyl-L-methionine-dependent methyltransferases"/>
    <property type="match status" value="1"/>
</dbReference>
<keyword evidence="5" id="KW-1185">Reference proteome</keyword>
<dbReference type="GO" id="GO:0032259">
    <property type="term" value="P:methylation"/>
    <property type="evidence" value="ECO:0007669"/>
    <property type="project" value="UniProtKB-KW"/>
</dbReference>
<organism evidence="4 5">
    <name type="scientific">Albibacterium bauzanense</name>
    <dbReference type="NCBI Taxonomy" id="653929"/>
    <lineage>
        <taxon>Bacteria</taxon>
        <taxon>Pseudomonadati</taxon>
        <taxon>Bacteroidota</taxon>
        <taxon>Sphingobacteriia</taxon>
        <taxon>Sphingobacteriales</taxon>
        <taxon>Sphingobacteriaceae</taxon>
        <taxon>Albibacterium</taxon>
    </lineage>
</organism>
<dbReference type="PANTHER" id="PTHR43397:SF1">
    <property type="entry name" value="ERGOTHIONEINE BIOSYNTHESIS PROTEIN 1"/>
    <property type="match status" value="1"/>
</dbReference>
<name>A0A4R1M0M9_9SPHI</name>
<evidence type="ECO:0000313" key="4">
    <source>
        <dbReference type="EMBL" id="TCK85458.1"/>
    </source>
</evidence>
<feature type="domain" description="Histidine-specific methyltransferase SAM-dependent" evidence="3">
    <location>
        <begin position="5"/>
        <end position="314"/>
    </location>
</feature>
<evidence type="ECO:0000256" key="1">
    <source>
        <dbReference type="ARBA" id="ARBA00022603"/>
    </source>
</evidence>
<dbReference type="EMBL" id="SMGO01000001">
    <property type="protein sequence ID" value="TCK85458.1"/>
    <property type="molecule type" value="Genomic_DNA"/>
</dbReference>
<evidence type="ECO:0000259" key="3">
    <source>
        <dbReference type="Pfam" id="PF10017"/>
    </source>
</evidence>
<protein>
    <submittedName>
        <fullName evidence="4">Dimethylhistidine N-methyltransferase</fullName>
    </submittedName>
</protein>
<dbReference type="Pfam" id="PF10017">
    <property type="entry name" value="Methyltransf_33"/>
    <property type="match status" value="1"/>
</dbReference>
<dbReference type="InterPro" id="IPR017804">
    <property type="entry name" value="MeTrfase_EgtD-like"/>
</dbReference>
<sequence>MSKFYDDVKQGLSSNPKRLYSKYFYDKVGDAIFQQLMHSPEYYLSECELEILQQQSADIADQVTDHFNEFDLIELGAGDASKSVFLLQGLLDKGSDFTYYPVDISQNVIEQLEDKLPKILPSIQIKGLNGEYLTMLKQLTEQSSKPKLILFLGANIGNMNMDHATTLCQKVQELLKPGDLFFIGFDLKKNPLTILAAYNDKAGLTRDFNLNLLSRINKKLAGNFDLDAFYHYPNYDPMTGACKSYLISAKDQEVSFSDGKDEVSIHFKQHEAIFMEISRKYSIEEIEDLAKAAGFEITNHFLDSKKWFVDSLWRKN</sequence>
<gene>
    <name evidence="4" type="ORF">C8N28_0765</name>
</gene>
<dbReference type="InterPro" id="IPR019257">
    <property type="entry name" value="MeTrfase_dom"/>
</dbReference>
<dbReference type="OrthoDB" id="5289726at2"/>
<evidence type="ECO:0000313" key="5">
    <source>
        <dbReference type="Proteomes" id="UP000294616"/>
    </source>
</evidence>
<dbReference type="PIRSF" id="PIRSF018005">
    <property type="entry name" value="UCP018005"/>
    <property type="match status" value="1"/>
</dbReference>
<dbReference type="Gene3D" id="3.40.50.150">
    <property type="entry name" value="Vaccinia Virus protein VP39"/>
    <property type="match status" value="1"/>
</dbReference>
<proteinExistence type="predicted"/>
<dbReference type="GO" id="GO:0008168">
    <property type="term" value="F:methyltransferase activity"/>
    <property type="evidence" value="ECO:0007669"/>
    <property type="project" value="UniProtKB-KW"/>
</dbReference>
<evidence type="ECO:0000256" key="2">
    <source>
        <dbReference type="ARBA" id="ARBA00022679"/>
    </source>
</evidence>
<dbReference type="PANTHER" id="PTHR43397">
    <property type="entry name" value="ERGOTHIONEINE BIOSYNTHESIS PROTEIN 1"/>
    <property type="match status" value="1"/>
</dbReference>
<keyword evidence="2 4" id="KW-0808">Transferase</keyword>
<accession>A0A4R1M0M9</accession>
<dbReference type="InterPro" id="IPR051128">
    <property type="entry name" value="EgtD_Methyltrsf_superfamily"/>
</dbReference>
<keyword evidence="1 4" id="KW-0489">Methyltransferase</keyword>
<dbReference type="AlphaFoldDB" id="A0A4R1M0M9"/>
<dbReference type="RefSeq" id="WP_132221676.1">
    <property type="nucleotide sequence ID" value="NZ_SMGO01000001.1"/>
</dbReference>